<proteinExistence type="predicted"/>
<reference evidence="2" key="1">
    <citation type="submission" date="2020-02" db="EMBL/GenBank/DDBJ databases">
        <authorList>
            <person name="Meier V. D."/>
        </authorList>
    </citation>
    <scope>NUCLEOTIDE SEQUENCE</scope>
    <source>
        <strain evidence="2">AVDCRST_MAG49</strain>
    </source>
</reference>
<gene>
    <name evidence="2" type="ORF">AVDCRST_MAG49-4490</name>
</gene>
<dbReference type="AlphaFoldDB" id="A0A6J4VH24"/>
<name>A0A6J4VH24_9BACT</name>
<evidence type="ECO:0000313" key="2">
    <source>
        <dbReference type="EMBL" id="CAA9578310.1"/>
    </source>
</evidence>
<feature type="non-terminal residue" evidence="2">
    <location>
        <position position="41"/>
    </location>
</feature>
<accession>A0A6J4VH24</accession>
<evidence type="ECO:0000256" key="1">
    <source>
        <dbReference type="SAM" id="MobiDB-lite"/>
    </source>
</evidence>
<protein>
    <submittedName>
        <fullName evidence="2">Uncharacterized protein</fullName>
    </submittedName>
</protein>
<sequence length="41" mass="4447">GSTRRGRHAARPHPRGRSGGRRPFPAGCQRVDPGRVQRGSV</sequence>
<feature type="region of interest" description="Disordered" evidence="1">
    <location>
        <begin position="1"/>
        <end position="41"/>
    </location>
</feature>
<organism evidence="2">
    <name type="scientific">uncultured Thermomicrobiales bacterium</name>
    <dbReference type="NCBI Taxonomy" id="1645740"/>
    <lineage>
        <taxon>Bacteria</taxon>
        <taxon>Pseudomonadati</taxon>
        <taxon>Thermomicrobiota</taxon>
        <taxon>Thermomicrobia</taxon>
        <taxon>Thermomicrobiales</taxon>
        <taxon>environmental samples</taxon>
    </lineage>
</organism>
<feature type="compositionally biased region" description="Basic residues" evidence="1">
    <location>
        <begin position="1"/>
        <end position="20"/>
    </location>
</feature>
<dbReference type="EMBL" id="CADCWG010000317">
    <property type="protein sequence ID" value="CAA9578310.1"/>
    <property type="molecule type" value="Genomic_DNA"/>
</dbReference>
<feature type="non-terminal residue" evidence="2">
    <location>
        <position position="1"/>
    </location>
</feature>